<evidence type="ECO:0000256" key="1">
    <source>
        <dbReference type="SAM" id="MobiDB-lite"/>
    </source>
</evidence>
<dbReference type="KEGG" id="tsin:OXH18_00495"/>
<gene>
    <name evidence="2" type="ORF">OXH18_00495</name>
</gene>
<proteinExistence type="predicted"/>
<protein>
    <submittedName>
        <fullName evidence="2">HetP family heterocyst commitment protein</fullName>
    </submittedName>
</protein>
<name>A0A9E8ZET8_9CYAN</name>
<dbReference type="AlphaFoldDB" id="A0A9E8ZET8"/>
<dbReference type="InterPro" id="IPR049598">
    <property type="entry name" value="HetP-like"/>
</dbReference>
<dbReference type="EMBL" id="CP113797">
    <property type="protein sequence ID" value="WAL60507.1"/>
    <property type="molecule type" value="Genomic_DNA"/>
</dbReference>
<evidence type="ECO:0000313" key="2">
    <source>
        <dbReference type="EMBL" id="WAL60507.1"/>
    </source>
</evidence>
<feature type="compositionally biased region" description="Polar residues" evidence="1">
    <location>
        <begin position="64"/>
        <end position="80"/>
    </location>
</feature>
<keyword evidence="3" id="KW-1185">Reference proteome</keyword>
<organism evidence="2 3">
    <name type="scientific">Thermocoleostomius sinensis A174</name>
    <dbReference type="NCBI Taxonomy" id="2016057"/>
    <lineage>
        <taxon>Bacteria</taxon>
        <taxon>Bacillati</taxon>
        <taxon>Cyanobacteriota</taxon>
        <taxon>Cyanophyceae</taxon>
        <taxon>Oculatellales</taxon>
        <taxon>Oculatellaceae</taxon>
        <taxon>Thermocoleostomius</taxon>
    </lineage>
</organism>
<dbReference type="Proteomes" id="UP001163152">
    <property type="component" value="Chromosome"/>
</dbReference>
<dbReference type="RefSeq" id="WP_268610429.1">
    <property type="nucleotide sequence ID" value="NZ_CP113797.1"/>
</dbReference>
<evidence type="ECO:0000313" key="3">
    <source>
        <dbReference type="Proteomes" id="UP001163152"/>
    </source>
</evidence>
<reference evidence="2" key="1">
    <citation type="submission" date="2022-12" db="EMBL/GenBank/DDBJ databases">
        <title>Polyphasic identification of a Novel Hot-Spring Cyanobacterium Ocullathermofonsia sinensis gen nov. sp. nov. and Genomic Insights on its Adaptations to the Thermal Habitat.</title>
        <authorList>
            <person name="Daroch M."/>
            <person name="Tang J."/>
            <person name="Jiang Y."/>
        </authorList>
    </citation>
    <scope>NUCLEOTIDE SEQUENCE</scope>
    <source>
        <strain evidence="2">PKUAC-SCTA174</strain>
    </source>
</reference>
<accession>A0A9E8ZET8</accession>
<dbReference type="NCBIfam" id="NF037966">
    <property type="entry name" value="HetP_family"/>
    <property type="match status" value="1"/>
</dbReference>
<feature type="region of interest" description="Disordered" evidence="1">
    <location>
        <begin position="64"/>
        <end position="86"/>
    </location>
</feature>
<sequence length="127" mass="14602">MHSNTHNRLDKVMTTEQFTQVVDAILAGKYSWACVLVLRFAGYNPLHYIPYRTYNRLMKENASTMTKSKGTSRDYSSSQAPHKPSHQIADLSYLEPLDERYSQVRGGDRSSDFISLNAILELLRSYH</sequence>